<feature type="compositionally biased region" description="Basic residues" evidence="3">
    <location>
        <begin position="293"/>
        <end position="305"/>
    </location>
</feature>
<dbReference type="Pfam" id="PF07727">
    <property type="entry name" value="RVT_2"/>
    <property type="match status" value="1"/>
</dbReference>
<protein>
    <submittedName>
        <fullName evidence="6">Uncharacterized protein</fullName>
    </submittedName>
</protein>
<dbReference type="OrthoDB" id="94875at2759"/>
<dbReference type="Pfam" id="PF25597">
    <property type="entry name" value="SH3_retrovirus"/>
    <property type="match status" value="1"/>
</dbReference>
<dbReference type="Proteomes" id="UP000237271">
    <property type="component" value="Unassembled WGS sequence"/>
</dbReference>
<feature type="region of interest" description="Disordered" evidence="3">
    <location>
        <begin position="281"/>
        <end position="307"/>
    </location>
</feature>
<dbReference type="EMBL" id="NCKW01011055">
    <property type="protein sequence ID" value="POM64757.1"/>
    <property type="molecule type" value="Genomic_DNA"/>
</dbReference>
<comment type="caution">
    <text evidence="6">The sequence shown here is derived from an EMBL/GenBank/DDBJ whole genome shotgun (WGS) entry which is preliminary data.</text>
</comment>
<feature type="domain" description="Retroviral polymerase SH3-like" evidence="5">
    <location>
        <begin position="216"/>
        <end position="260"/>
    </location>
</feature>
<keyword evidence="7" id="KW-1185">Reference proteome</keyword>
<dbReference type="AlphaFoldDB" id="A0A2P4XGS7"/>
<proteinExistence type="predicted"/>
<keyword evidence="2" id="KW-0378">Hydrolase</keyword>
<evidence type="ECO:0000256" key="3">
    <source>
        <dbReference type="SAM" id="MobiDB-lite"/>
    </source>
</evidence>
<dbReference type="InterPro" id="IPR039537">
    <property type="entry name" value="Retrotran_Ty1/copia-like"/>
</dbReference>
<evidence type="ECO:0000256" key="2">
    <source>
        <dbReference type="ARBA" id="ARBA00022801"/>
    </source>
</evidence>
<evidence type="ECO:0000259" key="5">
    <source>
        <dbReference type="Pfam" id="PF25597"/>
    </source>
</evidence>
<dbReference type="InterPro" id="IPR057670">
    <property type="entry name" value="SH3_retrovirus"/>
</dbReference>
<evidence type="ECO:0000256" key="1">
    <source>
        <dbReference type="ARBA" id="ARBA00022723"/>
    </source>
</evidence>
<dbReference type="InterPro" id="IPR013103">
    <property type="entry name" value="RVT_2"/>
</dbReference>
<dbReference type="GO" id="GO:0046872">
    <property type="term" value="F:metal ion binding"/>
    <property type="evidence" value="ECO:0007669"/>
    <property type="project" value="UniProtKB-KW"/>
</dbReference>
<dbReference type="GO" id="GO:0016787">
    <property type="term" value="F:hydrolase activity"/>
    <property type="evidence" value="ECO:0007669"/>
    <property type="project" value="UniProtKB-KW"/>
</dbReference>
<keyword evidence="1" id="KW-0479">Metal-binding</keyword>
<dbReference type="SUPFAM" id="SSF53098">
    <property type="entry name" value="Ribonuclease H-like"/>
    <property type="match status" value="1"/>
</dbReference>
<evidence type="ECO:0000259" key="4">
    <source>
        <dbReference type="Pfam" id="PF07727"/>
    </source>
</evidence>
<dbReference type="PANTHER" id="PTHR42648:SF28">
    <property type="entry name" value="TRANSPOSON-ENCODED PROTEIN WITH RIBONUCLEASE H-LIKE AND RETROVIRUS ZINC FINGER-LIKE DOMAINS"/>
    <property type="match status" value="1"/>
</dbReference>
<dbReference type="PANTHER" id="PTHR42648">
    <property type="entry name" value="TRANSPOSASE, PUTATIVE-RELATED"/>
    <property type="match status" value="1"/>
</dbReference>
<gene>
    <name evidence="6" type="ORF">PHPALM_19668</name>
</gene>
<feature type="domain" description="Reverse transcriptase Ty1/copia-type" evidence="4">
    <location>
        <begin position="359"/>
        <end position="561"/>
    </location>
</feature>
<evidence type="ECO:0000313" key="6">
    <source>
        <dbReference type="EMBL" id="POM64757.1"/>
    </source>
</evidence>
<evidence type="ECO:0000313" key="7">
    <source>
        <dbReference type="Proteomes" id="UP000237271"/>
    </source>
</evidence>
<dbReference type="InterPro" id="IPR012337">
    <property type="entry name" value="RNaseH-like_sf"/>
</dbReference>
<reference evidence="6 7" key="1">
    <citation type="journal article" date="2017" name="Genome Biol. Evol.">
        <title>Phytophthora megakarya and P. palmivora, closely related causal agents of cacao black pod rot, underwent increases in genome sizes and gene numbers by different mechanisms.</title>
        <authorList>
            <person name="Ali S.S."/>
            <person name="Shao J."/>
            <person name="Lary D.J."/>
            <person name="Kronmiller B."/>
            <person name="Shen D."/>
            <person name="Strem M.D."/>
            <person name="Amoako-Attah I."/>
            <person name="Akrofi A.Y."/>
            <person name="Begoude B.A."/>
            <person name="Ten Hoopen G.M."/>
            <person name="Coulibaly K."/>
            <person name="Kebe B.I."/>
            <person name="Melnick R.L."/>
            <person name="Guiltinan M.J."/>
            <person name="Tyler B.M."/>
            <person name="Meinhardt L.W."/>
            <person name="Bailey B.A."/>
        </authorList>
    </citation>
    <scope>NUCLEOTIDE SEQUENCE [LARGE SCALE GENOMIC DNA]</scope>
    <source>
        <strain evidence="7">sbr112.9</strain>
    </source>
</reference>
<name>A0A2P4XGS7_9STRA</name>
<organism evidence="6 7">
    <name type="scientific">Phytophthora palmivora</name>
    <dbReference type="NCBI Taxonomy" id="4796"/>
    <lineage>
        <taxon>Eukaryota</taxon>
        <taxon>Sar</taxon>
        <taxon>Stramenopiles</taxon>
        <taxon>Oomycota</taxon>
        <taxon>Peronosporomycetes</taxon>
        <taxon>Peronosporales</taxon>
        <taxon>Peronosporaceae</taxon>
        <taxon>Phytophthora</taxon>
    </lineage>
</organism>
<sequence>MADLNELTNDTDMMAGNEQKGTLIEFHQRLYTCIMTLWSVLRRIRGKQSKGSQRAVNRGWTRASTRPFIAGMICSDLKGTMTLRDRLNNRYIINFTDHKSNYCRVFLARIKDAAAKQFEHFLVFFETRFDCRIQTGVARQRSEANNQVSNGRAKLMHRTIMNMARCMIFGVRAAVELCRLHLEPVADKLKPGKSCTPKVLTKQTPLMGELVVFGSPCTVYRDPRNMNFSHRALEGLIIGISEETKGYRVYLPKGRVVVTTQQNEQVQRLYFQEENGSDAETVGNVDAGTASGRVKKKKKRTKKKSWQSDRRIPWLVARKNVCEVDESAQQKEAAGEIVNSVVERWQKAVEGQLRSLKENGVWEVVRMSTGAHVLHTKRVYKTKKDADGDIERWKARLVTCGNEQEFGVGYNITFTAVIDMCSLKVILSLAKKRRQGTAIYVKTDKEMVLFIYIWPPQGMTVSDEIKIVLKLKKALYGLKQAGGLWSKQLHQKLVNVGFEKNLTDICVCYRVYEDGVLVTGTKQNAVIEFFGGLLDLSVKDLGEASKFLGMRDLDQEVAIVDMLRRFGMDEARGNGTVVADALPASGEDLVTVAVFQSLIGSLIWIARCSRPGIAFALHKARTPRDGGLELAKAITRYLAGTKELRLRMKGNRNSREALKFIAYIGAGFAADKRDRKPVTGGLVTLDRIPVS</sequence>
<accession>A0A2P4XGS7</accession>